<dbReference type="Proteomes" id="UP000678393">
    <property type="component" value="Unassembled WGS sequence"/>
</dbReference>
<gene>
    <name evidence="2" type="ORF">CUNI_LOCUS15716</name>
</gene>
<organism evidence="2 3">
    <name type="scientific">Candidula unifasciata</name>
    <dbReference type="NCBI Taxonomy" id="100452"/>
    <lineage>
        <taxon>Eukaryota</taxon>
        <taxon>Metazoa</taxon>
        <taxon>Spiralia</taxon>
        <taxon>Lophotrochozoa</taxon>
        <taxon>Mollusca</taxon>
        <taxon>Gastropoda</taxon>
        <taxon>Heterobranchia</taxon>
        <taxon>Euthyneura</taxon>
        <taxon>Panpulmonata</taxon>
        <taxon>Eupulmonata</taxon>
        <taxon>Stylommatophora</taxon>
        <taxon>Helicina</taxon>
        <taxon>Helicoidea</taxon>
        <taxon>Geomitridae</taxon>
        <taxon>Candidula</taxon>
    </lineage>
</organism>
<comment type="caution">
    <text evidence="2">The sequence shown here is derived from an EMBL/GenBank/DDBJ whole genome shotgun (WGS) entry which is preliminary data.</text>
</comment>
<accession>A0A8S3ZQK1</accession>
<proteinExistence type="predicted"/>
<feature type="region of interest" description="Disordered" evidence="1">
    <location>
        <begin position="27"/>
        <end position="92"/>
    </location>
</feature>
<reference evidence="2" key="1">
    <citation type="submission" date="2021-04" db="EMBL/GenBank/DDBJ databases">
        <authorList>
            <consortium name="Molecular Ecology Group"/>
        </authorList>
    </citation>
    <scope>NUCLEOTIDE SEQUENCE</scope>
</reference>
<evidence type="ECO:0000313" key="3">
    <source>
        <dbReference type="Proteomes" id="UP000678393"/>
    </source>
</evidence>
<dbReference type="EMBL" id="CAJHNH020003876">
    <property type="protein sequence ID" value="CAG5130158.1"/>
    <property type="molecule type" value="Genomic_DNA"/>
</dbReference>
<evidence type="ECO:0000313" key="2">
    <source>
        <dbReference type="EMBL" id="CAG5130158.1"/>
    </source>
</evidence>
<name>A0A8S3ZQK1_9EUPU</name>
<protein>
    <submittedName>
        <fullName evidence="2">Uncharacterized protein</fullName>
    </submittedName>
</protein>
<dbReference type="OrthoDB" id="983479at2759"/>
<evidence type="ECO:0000256" key="1">
    <source>
        <dbReference type="SAM" id="MobiDB-lite"/>
    </source>
</evidence>
<feature type="compositionally biased region" description="Polar residues" evidence="1">
    <location>
        <begin position="27"/>
        <end position="39"/>
    </location>
</feature>
<dbReference type="AlphaFoldDB" id="A0A8S3ZQK1"/>
<sequence>MSGFASKLSAAGTKGWKDLQSLWSQSKTTLTSLETSPGEKSSLLSRSYGSGGESPKNQLLNENEPWGDWSPESDRSADRSTQSSIPNPDCSVCGDDDLEVWLNDESSTFSFNRKSSKKNSWNTNTKYTAVTSKRKEPLTGNLLDLEEGCEGMTTLSRGGCDNKGWTAIGQ</sequence>
<keyword evidence="3" id="KW-1185">Reference proteome</keyword>